<gene>
    <name evidence="3" type="ORF">QYM36_008444</name>
</gene>
<dbReference type="GO" id="GO:0003743">
    <property type="term" value="F:translation initiation factor activity"/>
    <property type="evidence" value="ECO:0007669"/>
    <property type="project" value="TreeGrafter"/>
</dbReference>
<reference evidence="3" key="1">
    <citation type="submission" date="2023-07" db="EMBL/GenBank/DDBJ databases">
        <title>Chromosome-level genome assembly of Artemia franciscana.</title>
        <authorList>
            <person name="Jo E."/>
        </authorList>
    </citation>
    <scope>NUCLEOTIDE SEQUENCE</scope>
    <source>
        <tissue evidence="3">Whole body</tissue>
    </source>
</reference>
<name>A0AA88IGP3_ARTSF</name>
<dbReference type="InterPro" id="IPR016024">
    <property type="entry name" value="ARM-type_fold"/>
</dbReference>
<feature type="region of interest" description="Disordered" evidence="1">
    <location>
        <begin position="173"/>
        <end position="281"/>
    </location>
</feature>
<sequence length="281" mass="32343">MNMGHVAHPAKEAVDCVKEQMYDKSIVQFIENGLNNVIERKPVARADFGKLLRELLTKQLISREGFIKGFRTILEGAFDIIVDKPKLVENLAQILVPALEQDAQCLHAVKDMEYLVSEEITTRGRLAAAVLTELVKSKDKETAARLWHASGLTWESFGAKTSDNVEQLISSEEERMQNTGEQLSKERDKMEGQRQEEQRQQVRLEEESTLFEEERRKFEQEKRKLKDEAQRKCAEEKHLLEKERARKAKELEKQMEEDYLSDPKDAFGFDGASLDTTDVNT</sequence>
<keyword evidence="4" id="KW-1185">Reference proteome</keyword>
<dbReference type="PROSITE" id="PS51366">
    <property type="entry name" value="MI"/>
    <property type="match status" value="1"/>
</dbReference>
<dbReference type="AlphaFoldDB" id="A0AA88IGP3"/>
<protein>
    <recommendedName>
        <fullName evidence="2">MI domain-containing protein</fullName>
    </recommendedName>
</protein>
<dbReference type="GO" id="GO:0016281">
    <property type="term" value="C:eukaryotic translation initiation factor 4F complex"/>
    <property type="evidence" value="ECO:0007669"/>
    <property type="project" value="TreeGrafter"/>
</dbReference>
<dbReference type="PANTHER" id="PTHR23253:SF78">
    <property type="entry name" value="EUKARYOTIC TRANSLATION INITIATION FACTOR 4G1, ISOFORM B-RELATED"/>
    <property type="match status" value="1"/>
</dbReference>
<feature type="domain" description="MI" evidence="2">
    <location>
        <begin position="1"/>
        <end position="114"/>
    </location>
</feature>
<proteinExistence type="predicted"/>
<feature type="compositionally biased region" description="Basic and acidic residues" evidence="1">
    <location>
        <begin position="183"/>
        <end position="267"/>
    </location>
</feature>
<dbReference type="GO" id="GO:0003729">
    <property type="term" value="F:mRNA binding"/>
    <property type="evidence" value="ECO:0007669"/>
    <property type="project" value="TreeGrafter"/>
</dbReference>
<evidence type="ECO:0000313" key="4">
    <source>
        <dbReference type="Proteomes" id="UP001187531"/>
    </source>
</evidence>
<dbReference type="EMBL" id="JAVRJZ010000001">
    <property type="protein sequence ID" value="KAK2727969.1"/>
    <property type="molecule type" value="Genomic_DNA"/>
</dbReference>
<dbReference type="InterPro" id="IPR003891">
    <property type="entry name" value="Initiation_fac_eIF4g_MI"/>
</dbReference>
<evidence type="ECO:0000256" key="1">
    <source>
        <dbReference type="SAM" id="MobiDB-lite"/>
    </source>
</evidence>
<dbReference type="SUPFAM" id="SSF48371">
    <property type="entry name" value="ARM repeat"/>
    <property type="match status" value="1"/>
</dbReference>
<dbReference type="Pfam" id="PF02847">
    <property type="entry name" value="MA3"/>
    <property type="match status" value="1"/>
</dbReference>
<dbReference type="PANTHER" id="PTHR23253">
    <property type="entry name" value="EUKARYOTIC TRANSLATION INITIATION FACTOR 4 GAMMA"/>
    <property type="match status" value="1"/>
</dbReference>
<accession>A0AA88IGP3</accession>
<dbReference type="Gene3D" id="1.25.40.180">
    <property type="match status" value="1"/>
</dbReference>
<dbReference type="Proteomes" id="UP001187531">
    <property type="component" value="Unassembled WGS sequence"/>
</dbReference>
<evidence type="ECO:0000313" key="3">
    <source>
        <dbReference type="EMBL" id="KAK2727969.1"/>
    </source>
</evidence>
<comment type="caution">
    <text evidence="3">The sequence shown here is derived from an EMBL/GenBank/DDBJ whole genome shotgun (WGS) entry which is preliminary data.</text>
</comment>
<evidence type="ECO:0000259" key="2">
    <source>
        <dbReference type="PROSITE" id="PS51366"/>
    </source>
</evidence>
<organism evidence="3 4">
    <name type="scientific">Artemia franciscana</name>
    <name type="common">Brine shrimp</name>
    <name type="synonym">Artemia sanfranciscana</name>
    <dbReference type="NCBI Taxonomy" id="6661"/>
    <lineage>
        <taxon>Eukaryota</taxon>
        <taxon>Metazoa</taxon>
        <taxon>Ecdysozoa</taxon>
        <taxon>Arthropoda</taxon>
        <taxon>Crustacea</taxon>
        <taxon>Branchiopoda</taxon>
        <taxon>Anostraca</taxon>
        <taxon>Artemiidae</taxon>
        <taxon>Artemia</taxon>
    </lineage>
</organism>